<dbReference type="InterPro" id="IPR050738">
    <property type="entry name" value="Sulfatase"/>
</dbReference>
<evidence type="ECO:0000256" key="1">
    <source>
        <dbReference type="ARBA" id="ARBA00008779"/>
    </source>
</evidence>
<gene>
    <name evidence="7" type="ORF">HNQ39_000583</name>
</gene>
<evidence type="ECO:0000256" key="2">
    <source>
        <dbReference type="ARBA" id="ARBA00022723"/>
    </source>
</evidence>
<dbReference type="Proteomes" id="UP000520814">
    <property type="component" value="Unassembled WGS sequence"/>
</dbReference>
<dbReference type="CDD" id="cd16143">
    <property type="entry name" value="ARS_like"/>
    <property type="match status" value="1"/>
</dbReference>
<protein>
    <submittedName>
        <fullName evidence="7">Arylsulfatase A-like enzyme</fullName>
    </submittedName>
</protein>
<comment type="similarity">
    <text evidence="1">Belongs to the sulfatase family.</text>
</comment>
<dbReference type="Gene3D" id="3.30.1120.10">
    <property type="match status" value="1"/>
</dbReference>
<dbReference type="Pfam" id="PF00884">
    <property type="entry name" value="Sulfatase"/>
    <property type="match status" value="1"/>
</dbReference>
<dbReference type="AlphaFoldDB" id="A0A7W9SLF9"/>
<dbReference type="GO" id="GO:0004065">
    <property type="term" value="F:arylsulfatase activity"/>
    <property type="evidence" value="ECO:0007669"/>
    <property type="project" value="TreeGrafter"/>
</dbReference>
<name>A0A7W9SLF9_ARMRO</name>
<dbReference type="InterPro" id="IPR024607">
    <property type="entry name" value="Sulfatase_CS"/>
</dbReference>
<proteinExistence type="inferred from homology"/>
<dbReference type="InterPro" id="IPR017850">
    <property type="entry name" value="Alkaline_phosphatase_core_sf"/>
</dbReference>
<keyword evidence="3" id="KW-0378">Hydrolase</keyword>
<reference evidence="7 8" key="1">
    <citation type="submission" date="2020-08" db="EMBL/GenBank/DDBJ databases">
        <title>Genomic Encyclopedia of Type Strains, Phase IV (KMG-IV): sequencing the most valuable type-strain genomes for metagenomic binning, comparative biology and taxonomic classification.</title>
        <authorList>
            <person name="Goeker M."/>
        </authorList>
    </citation>
    <scope>NUCLEOTIDE SEQUENCE [LARGE SCALE GENOMIC DNA]</scope>
    <source>
        <strain evidence="7 8">DSM 23562</strain>
    </source>
</reference>
<feature type="region of interest" description="Disordered" evidence="5">
    <location>
        <begin position="413"/>
        <end position="454"/>
    </location>
</feature>
<dbReference type="PANTHER" id="PTHR42693:SF53">
    <property type="entry name" value="ENDO-4-O-SULFATASE"/>
    <property type="match status" value="1"/>
</dbReference>
<dbReference type="Gene3D" id="3.40.720.10">
    <property type="entry name" value="Alkaline Phosphatase, subunit A"/>
    <property type="match status" value="1"/>
</dbReference>
<evidence type="ECO:0000313" key="7">
    <source>
        <dbReference type="EMBL" id="MBB6048821.1"/>
    </source>
</evidence>
<feature type="domain" description="Sulfatase N-terminal" evidence="6">
    <location>
        <begin position="6"/>
        <end position="361"/>
    </location>
</feature>
<accession>A0A7W9SLF9</accession>
<keyword evidence="8" id="KW-1185">Reference proteome</keyword>
<feature type="compositionally biased region" description="Basic and acidic residues" evidence="5">
    <location>
        <begin position="440"/>
        <end position="454"/>
    </location>
</feature>
<evidence type="ECO:0000256" key="3">
    <source>
        <dbReference type="ARBA" id="ARBA00022801"/>
    </source>
</evidence>
<dbReference type="PROSITE" id="PS00523">
    <property type="entry name" value="SULFATASE_1"/>
    <property type="match status" value="1"/>
</dbReference>
<dbReference type="RefSeq" id="WP_184192446.1">
    <property type="nucleotide sequence ID" value="NZ_JACHGW010000001.1"/>
</dbReference>
<dbReference type="SUPFAM" id="SSF53649">
    <property type="entry name" value="Alkaline phosphatase-like"/>
    <property type="match status" value="1"/>
</dbReference>
<keyword evidence="4" id="KW-0106">Calcium</keyword>
<dbReference type="EMBL" id="JACHGW010000001">
    <property type="protein sequence ID" value="MBB6048821.1"/>
    <property type="molecule type" value="Genomic_DNA"/>
</dbReference>
<dbReference type="GO" id="GO:0046872">
    <property type="term" value="F:metal ion binding"/>
    <property type="evidence" value="ECO:0007669"/>
    <property type="project" value="UniProtKB-KW"/>
</dbReference>
<keyword evidence="2" id="KW-0479">Metal-binding</keyword>
<dbReference type="PANTHER" id="PTHR42693">
    <property type="entry name" value="ARYLSULFATASE FAMILY MEMBER"/>
    <property type="match status" value="1"/>
</dbReference>
<evidence type="ECO:0000313" key="8">
    <source>
        <dbReference type="Proteomes" id="UP000520814"/>
    </source>
</evidence>
<sequence>MPATLPNIVVILADDLGYGDLSCYNPASKIPTPHLDALAREGVRATDSHAPASVCSPTRYAMLTGRYAWRGLLKNGVVAPWGKPILERERLNLATLLRSHGYATGCFGKWHLGLGWETKDGAPPKGVNAGPTNVDLTKRIADGPLERGFDTYFGVDLPNFPPYCFIEGDHTVGVPTRHTEKEGQINRPGPILEGWKLEEILPTVAQRTVAWLEKVSKDTEKPFFLYLPLTSPHFPIVPSKEWQGRTKAGPYGDFVAQTDAVVGDVLAALKRLGREKDTLVIFTSDNGPEVAAEVGIGAYERIEKFHHDSRGGLRGVKRDMWEGGHRVPFIARWPGKIRPGSECKETICHVDLLATVAGILGTKLPLNAGEDSVDLLPALQGKPGKRRTIPTVHQAASGKFAIRKGDWVFIDAPSGNDNGKGEPEALRPSPPHNLPGELFSLKDDPAERTNRYAERPELVRELKALLERAKSEGRTAPG</sequence>
<comment type="caution">
    <text evidence="7">The sequence shown here is derived from an EMBL/GenBank/DDBJ whole genome shotgun (WGS) entry which is preliminary data.</text>
</comment>
<evidence type="ECO:0000259" key="6">
    <source>
        <dbReference type="Pfam" id="PF00884"/>
    </source>
</evidence>
<evidence type="ECO:0000256" key="5">
    <source>
        <dbReference type="SAM" id="MobiDB-lite"/>
    </source>
</evidence>
<organism evidence="7 8">
    <name type="scientific">Armatimonas rosea</name>
    <dbReference type="NCBI Taxonomy" id="685828"/>
    <lineage>
        <taxon>Bacteria</taxon>
        <taxon>Bacillati</taxon>
        <taxon>Armatimonadota</taxon>
        <taxon>Armatimonadia</taxon>
        <taxon>Armatimonadales</taxon>
        <taxon>Armatimonadaceae</taxon>
        <taxon>Armatimonas</taxon>
    </lineage>
</organism>
<evidence type="ECO:0000256" key="4">
    <source>
        <dbReference type="ARBA" id="ARBA00022837"/>
    </source>
</evidence>
<dbReference type="InterPro" id="IPR000917">
    <property type="entry name" value="Sulfatase_N"/>
</dbReference>